<evidence type="ECO:0000313" key="2">
    <source>
        <dbReference type="EMBL" id="KLJ11516.1"/>
    </source>
</evidence>
<dbReference type="AlphaFoldDB" id="A0A0H1BQR7"/>
<accession>A0A0H1BQR7</accession>
<feature type="region of interest" description="Disordered" evidence="1">
    <location>
        <begin position="243"/>
        <end position="304"/>
    </location>
</feature>
<dbReference type="STRING" id="2060906.A0A0H1BQR7"/>
<organism evidence="2 3">
    <name type="scientific">Blastomyces silverae</name>
    <dbReference type="NCBI Taxonomy" id="2060906"/>
    <lineage>
        <taxon>Eukaryota</taxon>
        <taxon>Fungi</taxon>
        <taxon>Dikarya</taxon>
        <taxon>Ascomycota</taxon>
        <taxon>Pezizomycotina</taxon>
        <taxon>Eurotiomycetes</taxon>
        <taxon>Eurotiomycetidae</taxon>
        <taxon>Onygenales</taxon>
        <taxon>Ajellomycetaceae</taxon>
        <taxon>Blastomyces</taxon>
    </lineage>
</organism>
<sequence length="475" mass="54482">MTLYPRLDPDLRESLVASMTRRYAATLHSRCRQSTEADPCTPMIINRDGSNKYRVPNKSHMAKGERAKSMRDSTKADSRFQQIRSYQFHQDNYPSPPEKGNADTITCEWCSTVLTRETLEPSNWRRHVDADLLPYMCIADECPESHPLFSEFDDWLNHMQGHGHDWYRQVFHLMSWVCLLCTPPKLEFYIDSQRLLAHMNDKHSEDCTKEECEATARNSIKREPTPNKCRLCLYEIGKTVPPGHLYSRKRRRQPLQEMEGKSARVDLEMRHPKPHTSIDDPSLDFDGTAESFDSVQGSPGPKASKTMALHVAGHLQMLMLLTVRLASIQNDQETLIDDINSDSVNVDIGDRSSLAENLAMLSDIDLHKANEEEPLDEADASDLDVDPHVKTLVPDTEELNDWSDILPPNFPPEEDKFLQEVVKSGAYQSHHQVRFISLRRDLGLPPRLRTHEKSECRRHGPMEAFGFESWLTSGY</sequence>
<reference evidence="3" key="1">
    <citation type="journal article" date="2015" name="PLoS Genet.">
        <title>The dynamic genome and transcriptome of the human fungal pathogen Blastomyces and close relative Emmonsia.</title>
        <authorList>
            <person name="Munoz J.F."/>
            <person name="Gauthier G.M."/>
            <person name="Desjardins C.A."/>
            <person name="Gallo J.E."/>
            <person name="Holder J."/>
            <person name="Sullivan T.D."/>
            <person name="Marty A.J."/>
            <person name="Carmen J.C."/>
            <person name="Chen Z."/>
            <person name="Ding L."/>
            <person name="Gujja S."/>
            <person name="Magrini V."/>
            <person name="Misas E."/>
            <person name="Mitreva M."/>
            <person name="Priest M."/>
            <person name="Saif S."/>
            <person name="Whiston E.A."/>
            <person name="Young S."/>
            <person name="Zeng Q."/>
            <person name="Goldman W.E."/>
            <person name="Mardis E.R."/>
            <person name="Taylor J.W."/>
            <person name="McEwen J.G."/>
            <person name="Clay O.K."/>
            <person name="Klein B.S."/>
            <person name="Cuomo C.A."/>
        </authorList>
    </citation>
    <scope>NUCLEOTIDE SEQUENCE [LARGE SCALE GENOMIC DNA]</scope>
    <source>
        <strain evidence="3">UAMH 139</strain>
    </source>
</reference>
<feature type="compositionally biased region" description="Basic and acidic residues" evidence="1">
    <location>
        <begin position="62"/>
        <end position="76"/>
    </location>
</feature>
<dbReference type="PANTHER" id="PTHR35391:SF3">
    <property type="entry name" value="FINGER DOMAIN PROTEIN, PUTATIVE (AFU_ORTHOLOGUE AFUA_8G04300)-RELATED"/>
    <property type="match status" value="1"/>
</dbReference>
<dbReference type="OrthoDB" id="4188731at2759"/>
<proteinExistence type="predicted"/>
<protein>
    <recommendedName>
        <fullName evidence="4">C2H2-type domain-containing protein</fullName>
    </recommendedName>
</protein>
<dbReference type="EMBL" id="LDEV01001526">
    <property type="protein sequence ID" value="KLJ11516.1"/>
    <property type="molecule type" value="Genomic_DNA"/>
</dbReference>
<feature type="region of interest" description="Disordered" evidence="1">
    <location>
        <begin position="47"/>
        <end position="76"/>
    </location>
</feature>
<name>A0A0H1BQR7_9EURO</name>
<evidence type="ECO:0008006" key="4">
    <source>
        <dbReference type="Google" id="ProtNLM"/>
    </source>
</evidence>
<keyword evidence="3" id="KW-1185">Reference proteome</keyword>
<comment type="caution">
    <text evidence="2">The sequence shown here is derived from an EMBL/GenBank/DDBJ whole genome shotgun (WGS) entry which is preliminary data.</text>
</comment>
<feature type="compositionally biased region" description="Basic and acidic residues" evidence="1">
    <location>
        <begin position="258"/>
        <end position="271"/>
    </location>
</feature>
<evidence type="ECO:0000313" key="3">
    <source>
        <dbReference type="Proteomes" id="UP000053573"/>
    </source>
</evidence>
<gene>
    <name evidence="2" type="ORF">EMPG_13296</name>
</gene>
<evidence type="ECO:0000256" key="1">
    <source>
        <dbReference type="SAM" id="MobiDB-lite"/>
    </source>
</evidence>
<dbReference type="Proteomes" id="UP000053573">
    <property type="component" value="Unassembled WGS sequence"/>
</dbReference>
<dbReference type="PANTHER" id="PTHR35391">
    <property type="entry name" value="C2H2-TYPE DOMAIN-CONTAINING PROTEIN-RELATED"/>
    <property type="match status" value="1"/>
</dbReference>